<gene>
    <name evidence="4" type="ORF">LSH36_53g01006</name>
</gene>
<dbReference type="PROSITE" id="PS50209">
    <property type="entry name" value="CARD"/>
    <property type="match status" value="1"/>
</dbReference>
<protein>
    <recommendedName>
        <fullName evidence="3">CARD domain-containing protein</fullName>
    </recommendedName>
</protein>
<reference evidence="4" key="1">
    <citation type="journal article" date="2023" name="Mol. Biol. Evol.">
        <title>Third-Generation Sequencing Reveals the Adaptive Role of the Epigenome in Three Deep-Sea Polychaetes.</title>
        <authorList>
            <person name="Perez M."/>
            <person name="Aroh O."/>
            <person name="Sun Y."/>
            <person name="Lan Y."/>
            <person name="Juniper S.K."/>
            <person name="Young C.R."/>
            <person name="Angers B."/>
            <person name="Qian P.Y."/>
        </authorList>
    </citation>
    <scope>NUCLEOTIDE SEQUENCE</scope>
    <source>
        <strain evidence="4">P08H-3</strain>
    </source>
</reference>
<dbReference type="GO" id="GO:0042981">
    <property type="term" value="P:regulation of apoptotic process"/>
    <property type="evidence" value="ECO:0007669"/>
    <property type="project" value="InterPro"/>
</dbReference>
<dbReference type="InterPro" id="IPR001315">
    <property type="entry name" value="CARD"/>
</dbReference>
<feature type="region of interest" description="Disordered" evidence="2">
    <location>
        <begin position="385"/>
        <end position="425"/>
    </location>
</feature>
<dbReference type="AlphaFoldDB" id="A0AAD9K621"/>
<feature type="coiled-coil region" evidence="1">
    <location>
        <begin position="291"/>
        <end position="325"/>
    </location>
</feature>
<evidence type="ECO:0000259" key="3">
    <source>
        <dbReference type="PROSITE" id="PS50209"/>
    </source>
</evidence>
<dbReference type="InterPro" id="IPR011029">
    <property type="entry name" value="DEATH-like_dom_sf"/>
</dbReference>
<proteinExistence type="predicted"/>
<evidence type="ECO:0000313" key="4">
    <source>
        <dbReference type="EMBL" id="KAK2165201.1"/>
    </source>
</evidence>
<evidence type="ECO:0000313" key="5">
    <source>
        <dbReference type="Proteomes" id="UP001208570"/>
    </source>
</evidence>
<accession>A0AAD9K621</accession>
<feature type="compositionally biased region" description="Basic residues" evidence="2">
    <location>
        <begin position="410"/>
        <end position="425"/>
    </location>
</feature>
<evidence type="ECO:0000256" key="2">
    <source>
        <dbReference type="SAM" id="MobiDB-lite"/>
    </source>
</evidence>
<feature type="compositionally biased region" description="Polar residues" evidence="2">
    <location>
        <begin position="385"/>
        <end position="405"/>
    </location>
</feature>
<dbReference type="Gene3D" id="1.10.533.10">
    <property type="entry name" value="Death Domain, Fas"/>
    <property type="match status" value="1"/>
</dbReference>
<keyword evidence="5" id="KW-1185">Reference proteome</keyword>
<evidence type="ECO:0000256" key="1">
    <source>
        <dbReference type="SAM" id="Coils"/>
    </source>
</evidence>
<dbReference type="Proteomes" id="UP001208570">
    <property type="component" value="Unassembled WGS sequence"/>
</dbReference>
<organism evidence="4 5">
    <name type="scientific">Paralvinella palmiformis</name>
    <dbReference type="NCBI Taxonomy" id="53620"/>
    <lineage>
        <taxon>Eukaryota</taxon>
        <taxon>Metazoa</taxon>
        <taxon>Spiralia</taxon>
        <taxon>Lophotrochozoa</taxon>
        <taxon>Annelida</taxon>
        <taxon>Polychaeta</taxon>
        <taxon>Sedentaria</taxon>
        <taxon>Canalipalpata</taxon>
        <taxon>Terebellida</taxon>
        <taxon>Terebelliformia</taxon>
        <taxon>Alvinellidae</taxon>
        <taxon>Paralvinella</taxon>
    </lineage>
</organism>
<feature type="domain" description="CARD" evidence="3">
    <location>
        <begin position="13"/>
        <end position="102"/>
    </location>
</feature>
<sequence length="425" mass="48910">MTKVDSSIVLKDILDTERRVLKRKCRFLKETVYITDSVLDQLVTREILTNQEANRIKDVFITDRCMALSDVLFSKDRPFLDALISSLHSVDESVAKEMRAELQLELGILECTDREREEAAALVHRHFGSSRRMPEMEKRQIARLIAMKAQVVRESTKRELARLVDDLEKYRTITQHTETKLFDINNRLKRFIRVNELDAPNPFCDMRSTTEALMRPRTPVTDVLTDLEDKITFLMSRLMRIAAEKQTLIRYGRNPAKTVVNGPVLPSVRISERHLTAEFGVMPSGSDVISHEVLKARCMCLENELEAKERHLDDARTELKIKQKQVVFLRGLLQAVGLNVPIDLDMDYDVIGSNRGQMRVKSKLTKTVGRWSQHSARKTFTLLPSVNGLKTDNNDLPRTNKTSQHPPRIAGKRRENKRTNPNKKN</sequence>
<keyword evidence="1" id="KW-0175">Coiled coil</keyword>
<comment type="caution">
    <text evidence="4">The sequence shown here is derived from an EMBL/GenBank/DDBJ whole genome shotgun (WGS) entry which is preliminary data.</text>
</comment>
<name>A0AAD9K621_9ANNE</name>
<dbReference type="EMBL" id="JAODUP010000053">
    <property type="protein sequence ID" value="KAK2165201.1"/>
    <property type="molecule type" value="Genomic_DNA"/>
</dbReference>
<dbReference type="SUPFAM" id="SSF47986">
    <property type="entry name" value="DEATH domain"/>
    <property type="match status" value="1"/>
</dbReference>